<feature type="region of interest" description="Disordered" evidence="2">
    <location>
        <begin position="1"/>
        <end position="109"/>
    </location>
</feature>
<dbReference type="Pfam" id="PF00172">
    <property type="entry name" value="Zn_clus"/>
    <property type="match status" value="1"/>
</dbReference>
<feature type="region of interest" description="Disordered" evidence="2">
    <location>
        <begin position="618"/>
        <end position="666"/>
    </location>
</feature>
<feature type="compositionally biased region" description="Basic and acidic residues" evidence="2">
    <location>
        <begin position="657"/>
        <end position="666"/>
    </location>
</feature>
<dbReference type="Proteomes" id="UP001239445">
    <property type="component" value="Unassembled WGS sequence"/>
</dbReference>
<feature type="domain" description="Zn(2)-C6 fungal-type" evidence="3">
    <location>
        <begin position="17"/>
        <end position="48"/>
    </location>
</feature>
<dbReference type="InterPro" id="IPR001138">
    <property type="entry name" value="Zn2Cys6_DnaBD"/>
</dbReference>
<keyword evidence="5" id="KW-1185">Reference proteome</keyword>
<feature type="compositionally biased region" description="Basic and acidic residues" evidence="2">
    <location>
        <begin position="470"/>
        <end position="479"/>
    </location>
</feature>
<sequence>MQTSPVPRARMKRSTTSCSECQRRKQKCDQGQPCGNCSRRFPAVECQYGPRSKRSQKTGSGGAPNPDLPTFTVKLPPRPSQQRSPVPSPPVYVRKAVPHSPRGPRRRRSGLVVKWSGVDLTTEYPVYDSDDDGSGWETIQETVSQEDGVSTHLSSHDASVVAAESNPKILDKQLSQNVWRLSGPVDAMASLPIPATKQNALLVHTFTKLLHHFKGSFDGVPDSDNPFINNYVPWCIQSPLLAQTSLYISARSLSENQHIDQTSAMKLKGNAIHTLNSHLQSEHWISDEALAGVVQFVSIEWYFGGPEVVQAHLRGLREMLRLRGGFSSVGVGKLVTKVALVDDASIAMSLEKTPILQRGPGFDFDYRERPLEQFMARFNSPLLYGPFTFSSCVEALSFHPTTASILDDMRFLITTVLNLGDNPSTQEITKLQSTAMWIHDRISKLPVELPEVSGPGNTDVAAPDQSSTRPQEDDPEPRPHSLLPQYPSYTASSTQPAPHHRGPKLAPIKSRLPPPPRPDHLYTAVRLAAPLFARAIGTRRPFSAVCSSADALAILGAAWRIPLSRWRGVIGVLIFTFISIVATASGTDADAMLKPHAGETLGRAERLLSWLRGGVRDPSVPLREESHGEHGTTPPHSKVQHDEGHNTPVEDTERTEDENGPKERGT</sequence>
<keyword evidence="1" id="KW-0539">Nucleus</keyword>
<dbReference type="PANTHER" id="PTHR37540">
    <property type="entry name" value="TRANSCRIPTION FACTOR (ACR-2), PUTATIVE-RELATED-RELATED"/>
    <property type="match status" value="1"/>
</dbReference>
<name>A0AAJ0F6A2_9PEZI</name>
<dbReference type="GO" id="GO:0000981">
    <property type="term" value="F:DNA-binding transcription factor activity, RNA polymerase II-specific"/>
    <property type="evidence" value="ECO:0007669"/>
    <property type="project" value="InterPro"/>
</dbReference>
<reference evidence="4" key="1">
    <citation type="submission" date="2023-06" db="EMBL/GenBank/DDBJ databases">
        <title>Genome-scale phylogeny and comparative genomics of the fungal order Sordariales.</title>
        <authorList>
            <consortium name="Lawrence Berkeley National Laboratory"/>
            <person name="Hensen N."/>
            <person name="Bonometti L."/>
            <person name="Westerberg I."/>
            <person name="Brannstrom I.O."/>
            <person name="Guillou S."/>
            <person name="Cros-Aarteil S."/>
            <person name="Calhoun S."/>
            <person name="Haridas S."/>
            <person name="Kuo A."/>
            <person name="Mondo S."/>
            <person name="Pangilinan J."/>
            <person name="Riley R."/>
            <person name="Labutti K."/>
            <person name="Andreopoulos B."/>
            <person name="Lipzen A."/>
            <person name="Chen C."/>
            <person name="Yanf M."/>
            <person name="Daum C."/>
            <person name="Ng V."/>
            <person name="Clum A."/>
            <person name="Steindorff A."/>
            <person name="Ohm R."/>
            <person name="Martin F."/>
            <person name="Silar P."/>
            <person name="Natvig D."/>
            <person name="Lalanne C."/>
            <person name="Gautier V."/>
            <person name="Ament-Velasquez S.L."/>
            <person name="Kruys A."/>
            <person name="Hutchinson M.I."/>
            <person name="Powell A.J."/>
            <person name="Barry K."/>
            <person name="Miller A.N."/>
            <person name="Grigoriev I.V."/>
            <person name="Debuchy R."/>
            <person name="Gladieux P."/>
            <person name="Thoren M.H."/>
            <person name="Johannesson H."/>
        </authorList>
    </citation>
    <scope>NUCLEOTIDE SEQUENCE</scope>
    <source>
        <strain evidence="4">PSN4</strain>
    </source>
</reference>
<accession>A0AAJ0F6A2</accession>
<dbReference type="PROSITE" id="PS50048">
    <property type="entry name" value="ZN2_CY6_FUNGAL_2"/>
    <property type="match status" value="1"/>
</dbReference>
<feature type="region of interest" description="Disordered" evidence="2">
    <location>
        <begin position="448"/>
        <end position="519"/>
    </location>
</feature>
<comment type="caution">
    <text evidence="4">The sequence shown here is derived from an EMBL/GenBank/DDBJ whole genome shotgun (WGS) entry which is preliminary data.</text>
</comment>
<dbReference type="CDD" id="cd00067">
    <property type="entry name" value="GAL4"/>
    <property type="match status" value="1"/>
</dbReference>
<dbReference type="GO" id="GO:0008270">
    <property type="term" value="F:zinc ion binding"/>
    <property type="evidence" value="ECO:0007669"/>
    <property type="project" value="InterPro"/>
</dbReference>
<dbReference type="SUPFAM" id="SSF57701">
    <property type="entry name" value="Zn2/Cys6 DNA-binding domain"/>
    <property type="match status" value="1"/>
</dbReference>
<evidence type="ECO:0000256" key="1">
    <source>
        <dbReference type="ARBA" id="ARBA00023242"/>
    </source>
</evidence>
<dbReference type="PANTHER" id="PTHR37540:SF9">
    <property type="entry name" value="ZN(2)-C6 FUNGAL-TYPE DOMAIN-CONTAINING PROTEIN"/>
    <property type="match status" value="1"/>
</dbReference>
<dbReference type="InterPro" id="IPR036864">
    <property type="entry name" value="Zn2-C6_fun-type_DNA-bd_sf"/>
</dbReference>
<dbReference type="InterPro" id="IPR021858">
    <property type="entry name" value="Fun_TF"/>
</dbReference>
<evidence type="ECO:0000259" key="3">
    <source>
        <dbReference type="PROSITE" id="PS50048"/>
    </source>
</evidence>
<dbReference type="Gene3D" id="4.10.240.10">
    <property type="entry name" value="Zn(2)-C6 fungal-type DNA-binding domain"/>
    <property type="match status" value="1"/>
</dbReference>
<protein>
    <recommendedName>
        <fullName evidence="3">Zn(2)-C6 fungal-type domain-containing protein</fullName>
    </recommendedName>
</protein>
<evidence type="ECO:0000256" key="2">
    <source>
        <dbReference type="SAM" id="MobiDB-lite"/>
    </source>
</evidence>
<evidence type="ECO:0000313" key="4">
    <source>
        <dbReference type="EMBL" id="KAK1755442.1"/>
    </source>
</evidence>
<dbReference type="AlphaFoldDB" id="A0AAJ0F6A2"/>
<dbReference type="SMART" id="SM00066">
    <property type="entry name" value="GAL4"/>
    <property type="match status" value="1"/>
</dbReference>
<gene>
    <name evidence="4" type="ORF">QBC47DRAFT_452069</name>
</gene>
<organism evidence="4 5">
    <name type="scientific">Echria macrotheca</name>
    <dbReference type="NCBI Taxonomy" id="438768"/>
    <lineage>
        <taxon>Eukaryota</taxon>
        <taxon>Fungi</taxon>
        <taxon>Dikarya</taxon>
        <taxon>Ascomycota</taxon>
        <taxon>Pezizomycotina</taxon>
        <taxon>Sordariomycetes</taxon>
        <taxon>Sordariomycetidae</taxon>
        <taxon>Sordariales</taxon>
        <taxon>Schizotheciaceae</taxon>
        <taxon>Echria</taxon>
    </lineage>
</organism>
<dbReference type="Pfam" id="PF11951">
    <property type="entry name" value="Fungal_trans_2"/>
    <property type="match status" value="1"/>
</dbReference>
<feature type="compositionally biased region" description="Polar residues" evidence="2">
    <location>
        <begin position="487"/>
        <end position="496"/>
    </location>
</feature>
<dbReference type="EMBL" id="MU839833">
    <property type="protein sequence ID" value="KAK1755442.1"/>
    <property type="molecule type" value="Genomic_DNA"/>
</dbReference>
<proteinExistence type="predicted"/>
<evidence type="ECO:0000313" key="5">
    <source>
        <dbReference type="Proteomes" id="UP001239445"/>
    </source>
</evidence>